<dbReference type="GeneID" id="79022219"/>
<dbReference type="EMBL" id="CACRSW010000001">
    <property type="protein sequence ID" value="VYS74945.1"/>
    <property type="molecule type" value="Genomic_DNA"/>
</dbReference>
<dbReference type="KEGG" id="avg:I6H45_05695"/>
<dbReference type="Gene3D" id="1.20.1440.20">
    <property type="entry name" value="LemA-like domain"/>
    <property type="match status" value="1"/>
</dbReference>
<feature type="transmembrane region" description="Helical" evidence="7">
    <location>
        <begin position="12"/>
        <end position="32"/>
    </location>
</feature>
<accession>A0A6N2R4M1</accession>
<dbReference type="Proteomes" id="UP000595276">
    <property type="component" value="Chromosome"/>
</dbReference>
<name>A0A6N2R4M1_9FIRM</name>
<dbReference type="PANTHER" id="PTHR34478:SF1">
    <property type="entry name" value="PROTEIN LEMA"/>
    <property type="match status" value="1"/>
</dbReference>
<evidence type="ECO:0000256" key="6">
    <source>
        <dbReference type="SAM" id="Coils"/>
    </source>
</evidence>
<evidence type="ECO:0000256" key="1">
    <source>
        <dbReference type="ARBA" id="ARBA00004167"/>
    </source>
</evidence>
<comment type="similarity">
    <text evidence="2">Belongs to the LemA family.</text>
</comment>
<reference evidence="8 10" key="2">
    <citation type="submission" date="2020-12" db="EMBL/GenBank/DDBJ databases">
        <title>FDA dAtabase for Regulatory Grade micrObial Sequences (FDA-ARGOS): Supporting development and validation of Infectious Disease Dx tests.</title>
        <authorList>
            <person name="Sproer C."/>
            <person name="Gronow S."/>
            <person name="Severitt S."/>
            <person name="Schroder I."/>
            <person name="Tallon L."/>
            <person name="Sadzewicz L."/>
            <person name="Zhao X."/>
            <person name="Boylan J."/>
            <person name="Ott S."/>
            <person name="Bowen H."/>
            <person name="Vavikolanu K."/>
            <person name="Mehta A."/>
            <person name="Aluvathingal J."/>
            <person name="Nadendla S."/>
            <person name="Lowell S."/>
            <person name="Myers T."/>
            <person name="Yan Y."/>
            <person name="Sichtig H."/>
        </authorList>
    </citation>
    <scope>NUCLEOTIDE SEQUENCE [LARGE SCALE GENOMIC DNA]</scope>
    <source>
        <strain evidence="8 10">FDAARGOS_988</strain>
    </source>
</reference>
<dbReference type="SUPFAM" id="SSF140478">
    <property type="entry name" value="LemA-like"/>
    <property type="match status" value="1"/>
</dbReference>
<feature type="transmembrane region" description="Helical" evidence="7">
    <location>
        <begin position="44"/>
        <end position="63"/>
    </location>
</feature>
<evidence type="ECO:0000256" key="2">
    <source>
        <dbReference type="ARBA" id="ARBA00008854"/>
    </source>
</evidence>
<dbReference type="Pfam" id="PF04011">
    <property type="entry name" value="LemA"/>
    <property type="match status" value="1"/>
</dbReference>
<gene>
    <name evidence="9" type="ORF">AVLFYP127_00169</name>
    <name evidence="8" type="ORF">I6H45_05695</name>
</gene>
<evidence type="ECO:0000313" key="10">
    <source>
        <dbReference type="Proteomes" id="UP000595276"/>
    </source>
</evidence>
<evidence type="ECO:0000256" key="3">
    <source>
        <dbReference type="ARBA" id="ARBA00022692"/>
    </source>
</evidence>
<evidence type="ECO:0000313" key="9">
    <source>
        <dbReference type="EMBL" id="VYS74945.1"/>
    </source>
</evidence>
<keyword evidence="6" id="KW-0175">Coiled coil</keyword>
<keyword evidence="5 7" id="KW-0472">Membrane</keyword>
<organism evidence="9">
    <name type="scientific">Anaerococcus vaginalis</name>
    <dbReference type="NCBI Taxonomy" id="33037"/>
    <lineage>
        <taxon>Bacteria</taxon>
        <taxon>Bacillati</taxon>
        <taxon>Bacillota</taxon>
        <taxon>Tissierellia</taxon>
        <taxon>Tissierellales</taxon>
        <taxon>Peptoniphilaceae</taxon>
        <taxon>Anaerococcus</taxon>
    </lineage>
</organism>
<evidence type="ECO:0000256" key="7">
    <source>
        <dbReference type="SAM" id="Phobius"/>
    </source>
</evidence>
<dbReference type="AlphaFoldDB" id="A0A6N2R4M1"/>
<dbReference type="EMBL" id="CP066014">
    <property type="protein sequence ID" value="QQB61316.1"/>
    <property type="molecule type" value="Genomic_DNA"/>
</dbReference>
<protein>
    <submittedName>
        <fullName evidence="9">LemA family protein</fullName>
    </submittedName>
</protein>
<feature type="coiled-coil region" evidence="6">
    <location>
        <begin position="82"/>
        <end position="109"/>
    </location>
</feature>
<evidence type="ECO:0000256" key="5">
    <source>
        <dbReference type="ARBA" id="ARBA00023136"/>
    </source>
</evidence>
<keyword evidence="3 7" id="KW-0812">Transmembrane</keyword>
<evidence type="ECO:0000256" key="4">
    <source>
        <dbReference type="ARBA" id="ARBA00022989"/>
    </source>
</evidence>
<sequence length="231" mass="26736">MKSKSVFKSVCVFVGLGFLLTIVWLMIFSMTITPDDAEMTVEPFSGASVTFGFACALIANFIYQYNSAKSLEQRIYSNTSSLESIKIRNRDLVDKANRLIDKHQKNEKESYIDIAKASYTKKEERHEKNTKDRLKTYSDEDVLVTSSQEFGKFINDFPELSNNQNVKILLDEIINSENYLSNSKIELNRCIESYNSLIHQFPLTLLRKPLKFTDKEFYREEVQITDEMLGI</sequence>
<dbReference type="InterPro" id="IPR007156">
    <property type="entry name" value="MamQ_LemA"/>
</dbReference>
<keyword evidence="4 7" id="KW-1133">Transmembrane helix</keyword>
<dbReference type="RefSeq" id="WP_004838983.1">
    <property type="nucleotide sequence ID" value="NZ_CACRSW010000001.1"/>
</dbReference>
<comment type="subcellular location">
    <subcellularLocation>
        <location evidence="1">Membrane</location>
        <topology evidence="1">Single-pass membrane protein</topology>
    </subcellularLocation>
</comment>
<proteinExistence type="inferred from homology"/>
<dbReference type="GO" id="GO:0016020">
    <property type="term" value="C:membrane"/>
    <property type="evidence" value="ECO:0007669"/>
    <property type="project" value="UniProtKB-SubCell"/>
</dbReference>
<evidence type="ECO:0000313" key="8">
    <source>
        <dbReference type="EMBL" id="QQB61316.1"/>
    </source>
</evidence>
<dbReference type="InterPro" id="IPR023353">
    <property type="entry name" value="LemA-like_dom_sf"/>
</dbReference>
<dbReference type="PANTHER" id="PTHR34478">
    <property type="entry name" value="PROTEIN LEMA"/>
    <property type="match status" value="1"/>
</dbReference>
<reference evidence="9" key="1">
    <citation type="submission" date="2019-11" db="EMBL/GenBank/DDBJ databases">
        <authorList>
            <person name="Feng L."/>
        </authorList>
    </citation>
    <scope>NUCLEOTIDE SEQUENCE</scope>
    <source>
        <strain evidence="9">AvaginalisLFYP127</strain>
    </source>
</reference>